<dbReference type="EMBL" id="MLJW01002502">
    <property type="protein sequence ID" value="OIQ74463.1"/>
    <property type="molecule type" value="Genomic_DNA"/>
</dbReference>
<name>A0A1J5Q389_9ZZZZ</name>
<dbReference type="AlphaFoldDB" id="A0A1J5Q389"/>
<protein>
    <submittedName>
        <fullName evidence="1">Uncharacterized protein</fullName>
    </submittedName>
</protein>
<evidence type="ECO:0000313" key="1">
    <source>
        <dbReference type="EMBL" id="OIQ74463.1"/>
    </source>
</evidence>
<reference evidence="1" key="1">
    <citation type="submission" date="2016-10" db="EMBL/GenBank/DDBJ databases">
        <title>Sequence of Gallionella enrichment culture.</title>
        <authorList>
            <person name="Poehlein A."/>
            <person name="Muehling M."/>
            <person name="Daniel R."/>
        </authorList>
    </citation>
    <scope>NUCLEOTIDE SEQUENCE</scope>
</reference>
<organism evidence="1">
    <name type="scientific">mine drainage metagenome</name>
    <dbReference type="NCBI Taxonomy" id="410659"/>
    <lineage>
        <taxon>unclassified sequences</taxon>
        <taxon>metagenomes</taxon>
        <taxon>ecological metagenomes</taxon>
    </lineage>
</organism>
<comment type="caution">
    <text evidence="1">The sequence shown here is derived from an EMBL/GenBank/DDBJ whole genome shotgun (WGS) entry which is preliminary data.</text>
</comment>
<proteinExistence type="predicted"/>
<gene>
    <name evidence="1" type="ORF">GALL_438840</name>
</gene>
<accession>A0A1J5Q389</accession>
<sequence>MLAAIFLAIKLIALNLETGAGTQGKKTAIVHAYLGEPSLRGRDHIALIDAIALLRAMRPAGSFRHADITIDEQEFSDHGAGAGWKNQT</sequence>